<dbReference type="FunFam" id="3.20.20.80:FF:000035">
    <property type="entry name" value="Mannosidase beta"/>
    <property type="match status" value="1"/>
</dbReference>
<evidence type="ECO:0000256" key="16">
    <source>
        <dbReference type="ARBA" id="ARBA00033445"/>
    </source>
</evidence>
<organism evidence="23 24">
    <name type="scientific">Vespula maculifrons</name>
    <name type="common">Eastern yellow jacket</name>
    <name type="synonym">Wasp</name>
    <dbReference type="NCBI Taxonomy" id="7453"/>
    <lineage>
        <taxon>Eukaryota</taxon>
        <taxon>Metazoa</taxon>
        <taxon>Ecdysozoa</taxon>
        <taxon>Arthropoda</taxon>
        <taxon>Hexapoda</taxon>
        <taxon>Insecta</taxon>
        <taxon>Pterygota</taxon>
        <taxon>Neoptera</taxon>
        <taxon>Endopterygota</taxon>
        <taxon>Hymenoptera</taxon>
        <taxon>Apocrita</taxon>
        <taxon>Aculeata</taxon>
        <taxon>Vespoidea</taxon>
        <taxon>Vespidae</taxon>
        <taxon>Vespinae</taxon>
        <taxon>Vespula</taxon>
    </lineage>
</organism>
<dbReference type="GO" id="GO:0004567">
    <property type="term" value="F:beta-mannosidase activity"/>
    <property type="evidence" value="ECO:0007669"/>
    <property type="project" value="UniProtKB-EC"/>
</dbReference>
<keyword evidence="12" id="KW-0325">Glycoprotein</keyword>
<feature type="domain" description="Glycoside hydrolase family 2 catalytic" evidence="19">
    <location>
        <begin position="1129"/>
        <end position="1277"/>
    </location>
</feature>
<comment type="similarity">
    <text evidence="5">Belongs to the glycosyl hydrolase 2 family.</text>
</comment>
<evidence type="ECO:0000256" key="14">
    <source>
        <dbReference type="ARBA" id="ARBA00023295"/>
    </source>
</evidence>
<evidence type="ECO:0000256" key="8">
    <source>
        <dbReference type="ARBA" id="ARBA00015707"/>
    </source>
</evidence>
<evidence type="ECO:0000256" key="11">
    <source>
        <dbReference type="ARBA" id="ARBA00023157"/>
    </source>
</evidence>
<dbReference type="SUPFAM" id="SSF49785">
    <property type="entry name" value="Galactose-binding domain-like"/>
    <property type="match status" value="1"/>
</dbReference>
<comment type="function">
    <text evidence="2">Exoglycosidase that cleaves the single beta-linked mannose residue from the non-reducing end of all N-linked glycoprotein oligosaccharides.</text>
</comment>
<evidence type="ECO:0000313" key="23">
    <source>
        <dbReference type="EMBL" id="KAL2743927.1"/>
    </source>
</evidence>
<dbReference type="InterPro" id="IPR008979">
    <property type="entry name" value="Galactose-bd-like_sf"/>
</dbReference>
<keyword evidence="11" id="KW-1015">Disulfide bond</keyword>
<reference evidence="23 24" key="1">
    <citation type="journal article" date="2024" name="Ann. Entomol. Soc. Am.">
        <title>Genomic analyses of the southern and eastern yellowjacket wasps (Hymenoptera: Vespidae) reveal evolutionary signatures of social life.</title>
        <authorList>
            <person name="Catto M.A."/>
            <person name="Caine P.B."/>
            <person name="Orr S.E."/>
            <person name="Hunt B.G."/>
            <person name="Goodisman M.A.D."/>
        </authorList>
    </citation>
    <scope>NUCLEOTIDE SEQUENCE [LARGE SCALE GENOMIC DNA]</scope>
    <source>
        <strain evidence="23">232</strain>
        <tissue evidence="23">Head and thorax</tissue>
    </source>
</reference>
<dbReference type="InterPro" id="IPR006103">
    <property type="entry name" value="Glyco_hydro_2_cat"/>
</dbReference>
<feature type="domain" description="Mannosidase Ig/CBM-like" evidence="21">
    <location>
        <begin position="1420"/>
        <end position="1520"/>
    </location>
</feature>
<protein>
    <recommendedName>
        <fullName evidence="8">Beta-mannosidase</fullName>
        <ecNumber evidence="7">3.2.1.25</ecNumber>
    </recommendedName>
    <alternativeName>
        <fullName evidence="15">Lysosomal beta A mannosidase</fullName>
    </alternativeName>
    <alternativeName>
        <fullName evidence="16">Mannanase</fullName>
    </alternativeName>
</protein>
<keyword evidence="13" id="KW-0458">Lysosome</keyword>
<dbReference type="SUPFAM" id="SSF49303">
    <property type="entry name" value="beta-Galactosidase/glucuronidase domain"/>
    <property type="match status" value="3"/>
</dbReference>
<evidence type="ECO:0000313" key="24">
    <source>
        <dbReference type="Proteomes" id="UP001607303"/>
    </source>
</evidence>
<evidence type="ECO:0000256" key="3">
    <source>
        <dbReference type="ARBA" id="ARBA00004371"/>
    </source>
</evidence>
<dbReference type="Gene3D" id="2.60.120.260">
    <property type="entry name" value="Galactose-binding domain-like"/>
    <property type="match status" value="1"/>
</dbReference>
<evidence type="ECO:0000256" key="15">
    <source>
        <dbReference type="ARBA" id="ARBA00032581"/>
    </source>
</evidence>
<dbReference type="InterPro" id="IPR013783">
    <property type="entry name" value="Ig-like_fold"/>
</dbReference>
<comment type="pathway">
    <text evidence="4">Glycan metabolism; N-glycan degradation.</text>
</comment>
<evidence type="ECO:0000256" key="6">
    <source>
        <dbReference type="ARBA" id="ARBA00011245"/>
    </source>
</evidence>
<feature type="compositionally biased region" description="Polar residues" evidence="18">
    <location>
        <begin position="92"/>
        <end position="107"/>
    </location>
</feature>
<name>A0ABD2CFT4_VESMC</name>
<evidence type="ECO:0000256" key="18">
    <source>
        <dbReference type="SAM" id="MobiDB-lite"/>
    </source>
</evidence>
<evidence type="ECO:0000256" key="1">
    <source>
        <dbReference type="ARBA" id="ARBA00000829"/>
    </source>
</evidence>
<feature type="region of interest" description="Disordered" evidence="18">
    <location>
        <begin position="80"/>
        <end position="130"/>
    </location>
</feature>
<dbReference type="Gene3D" id="2.60.40.10">
    <property type="entry name" value="Immunoglobulins"/>
    <property type="match status" value="3"/>
</dbReference>
<gene>
    <name evidence="23" type="ORF">V1477_007803</name>
</gene>
<dbReference type="PANTHER" id="PTHR43730">
    <property type="entry name" value="BETA-MANNOSIDASE"/>
    <property type="match status" value="1"/>
</dbReference>
<evidence type="ECO:0000256" key="12">
    <source>
        <dbReference type="ARBA" id="ARBA00023180"/>
    </source>
</evidence>
<dbReference type="InterPro" id="IPR017853">
    <property type="entry name" value="GH"/>
</dbReference>
<feature type="domain" description="Beta-mannosidase-like galactose-binding" evidence="22">
    <location>
        <begin position="752"/>
        <end position="918"/>
    </location>
</feature>
<dbReference type="InterPro" id="IPR050887">
    <property type="entry name" value="Beta-mannosidase_GH2"/>
</dbReference>
<dbReference type="InterPro" id="IPR041625">
    <property type="entry name" value="Beta-mannosidase_Ig"/>
</dbReference>
<comment type="subunit">
    <text evidence="6">Monomer.</text>
</comment>
<dbReference type="GO" id="GO:0005764">
    <property type="term" value="C:lysosome"/>
    <property type="evidence" value="ECO:0007669"/>
    <property type="project" value="UniProtKB-SubCell"/>
</dbReference>
<dbReference type="Pfam" id="PF02836">
    <property type="entry name" value="Glyco_hydro_2_C"/>
    <property type="match status" value="1"/>
</dbReference>
<keyword evidence="10" id="KW-0378">Hydrolase</keyword>
<dbReference type="Pfam" id="PF22666">
    <property type="entry name" value="Glyco_hydro_2_N2"/>
    <property type="match status" value="1"/>
</dbReference>
<dbReference type="PANTHER" id="PTHR43730:SF1">
    <property type="entry name" value="BETA-MANNOSIDASE"/>
    <property type="match status" value="1"/>
</dbReference>
<keyword evidence="24" id="KW-1185">Reference proteome</keyword>
<dbReference type="InterPro" id="IPR054593">
    <property type="entry name" value="Beta-mannosidase-like_N2"/>
</dbReference>
<evidence type="ECO:0000259" key="22">
    <source>
        <dbReference type="Pfam" id="PF22666"/>
    </source>
</evidence>
<dbReference type="SUPFAM" id="SSF51445">
    <property type="entry name" value="(Trans)glycosidases"/>
    <property type="match status" value="1"/>
</dbReference>
<dbReference type="InterPro" id="IPR041447">
    <property type="entry name" value="Mannosidase_ig"/>
</dbReference>
<feature type="domain" description="Beta-mannosidase Ig-fold" evidence="20">
    <location>
        <begin position="1545"/>
        <end position="1609"/>
    </location>
</feature>
<comment type="catalytic activity">
    <reaction evidence="1">
        <text>Hydrolysis of terminal, non-reducing beta-D-mannose residues in beta-D-mannosides.</text>
        <dbReference type="EC" id="3.2.1.25"/>
    </reaction>
</comment>
<evidence type="ECO:0000256" key="2">
    <source>
        <dbReference type="ARBA" id="ARBA00003150"/>
    </source>
</evidence>
<evidence type="ECO:0000256" key="7">
    <source>
        <dbReference type="ARBA" id="ARBA00012754"/>
    </source>
</evidence>
<keyword evidence="14" id="KW-0326">Glycosidase</keyword>
<dbReference type="Pfam" id="PF17753">
    <property type="entry name" value="Ig_mannosidase"/>
    <property type="match status" value="1"/>
</dbReference>
<dbReference type="Gene3D" id="3.20.20.80">
    <property type="entry name" value="Glycosidases"/>
    <property type="match status" value="1"/>
</dbReference>
<dbReference type="Proteomes" id="UP001607303">
    <property type="component" value="Unassembled WGS sequence"/>
</dbReference>
<comment type="caution">
    <text evidence="23">The sequence shown here is derived from an EMBL/GenBank/DDBJ whole genome shotgun (WGS) entry which is preliminary data.</text>
</comment>
<evidence type="ECO:0000259" key="19">
    <source>
        <dbReference type="Pfam" id="PF02836"/>
    </source>
</evidence>
<evidence type="ECO:0000259" key="20">
    <source>
        <dbReference type="Pfam" id="PF17753"/>
    </source>
</evidence>
<keyword evidence="17" id="KW-0175">Coiled coil</keyword>
<evidence type="ECO:0000256" key="5">
    <source>
        <dbReference type="ARBA" id="ARBA00007401"/>
    </source>
</evidence>
<dbReference type="FunFam" id="2.60.120.260:FF:000060">
    <property type="entry name" value="Probable beta-mannosidase"/>
    <property type="match status" value="1"/>
</dbReference>
<feature type="compositionally biased region" description="Basic and acidic residues" evidence="18">
    <location>
        <begin position="81"/>
        <end position="91"/>
    </location>
</feature>
<keyword evidence="9" id="KW-0732">Signal</keyword>
<dbReference type="Pfam" id="PF17786">
    <property type="entry name" value="Mannosidase_ig"/>
    <property type="match status" value="1"/>
</dbReference>
<sequence length="1628" mass="188710">MSSNIENLTVSEKEESEMMKKELEKVGIDKPNYNLNDMKQIINIIHESREMARTENNSRNQKDLAYSTNNSVPDVAIKAKSIQETDNDRSKPSCSYNIYRNNSSESSNVRDKKNITSRRRSSDDDVSDDGADKFLCRQKFKNSMQECSNSRIESKSERKKKLIRWQINPLDSHFDQNDVPLQQPRRPPAQERIPFRFCKDAHTTEKGNKIMNELSIHLKEMADLWFSCHVSTQLKFQWGTPIQVDTDNNSLDRKPLMVASNFNELKNISSNYDRANKRKAAWFTNKAVSSSSSDDNDEMRFSLLKKTKTEDKNKVRKILHNKEPITQETDCLKQQSDKEDLLSNNNFNVINNNDTASKCINVKSLQGPDERVVSPNMLSNPRVETPLKSSEFDKNKTRSTYLSLKNHKASNKNDVERSPNTSKKGSLDHKLVTKEAIIELERINDKDNETLLNEDVVIKPLSMKNFSTRLAKQCTHLKQVDAERKRKILLDQKEAQRKEEEEKEKRKQDFMKRRMQEMEETFKEKEKAQSKDRKKDRLVEVLQSRNTSRIQKLKDQEKKQIERQNKETVLQDNGNENIIEEMAKDSYCLEKKVTCPICNKSFPSNKIENHAAMCDQFEMDNEPEQNSIYSPQNSRYVVKEKTKNSKTIYECDICSLFKTENGIDYEDHVNKCLQHKQNSPSRGTSITISVPDSPVRSYQPISEQRTSNIDYNGQLISVRKTQVAMEFITLNGAWKGTILCDKSSNKKCQELDFPAVVPGGIYTDLTAAHLISNNFLAINDIKHRWVGKQTVVYSKNFTATNTFVNGSTIALIFHGLDTFATIFLNDHKVGETSNMFLKYIFYIEQYIKIGDNTLKIVFDSPIKMADNLYKNQSLQYIVPPKCVPKEYNGECHVNHIRKMQASFSWDWGPAFPSMGIWRNIELISTTEVLVTDITTDIYEKDNLWEIVITIFFEISPNRKSDTITCNITSELYNMNSIYVQNSSNIILQVKNRYVTASTILNVHSKLIDRWWPNGFGKQNLYILKVTITTETKTLNKYIRIGFRTIELVEEPLEKGLSFYFRVNGVPIFAKGSNFIPASIFPELTAKEHVIRNLLQSAKDAHMNMLRVWGGGLYESDLFYDLADEFGIMIWQDFMFACSMYPTSEEFLSSVKKEVIQNVRRLKNHASIVLWAGNNENEAALYSNWYGTGREDIYKNDYIKLYVNLIKKEVEKSDPTRPFVVSSPSNGLYTKEYNYTGQNPYSNLYGDVHYYNYIRNGWDINQYPCSRFVSEYGFQSMPSIYTILTAVENFDDLRINSNFLKHRQHLPSGTEFMKFLISKNFLIPKSNNTIQDFMDFIYLSQINQAVSVKIQTESYRQSRSELNALGEGFTMGALYWQLNDVWQAPSWSSIEYGGRWKILHYYAIEFFSPIIVTSRLSQANELSIYIVSDKLYPINNCTLKLSIYNWNSMVPLHVHSIDNIKVEPNKAMLITSIWLDKLLEEVKCGTLVEAKKFCIMRLTLEDYNALQIAPINYVYPTVLKDVNIPLAKVKIKINTNYLPGKLSNYPDYEIEVSTNNIALFVWLEVKSINGRFSENGFHMFEQRKYIKFHAYEAITPNTLQKNIQVTTFSDIYNSNRTVNMYEYFYDGGK</sequence>
<evidence type="ECO:0000256" key="4">
    <source>
        <dbReference type="ARBA" id="ARBA00004740"/>
    </source>
</evidence>
<feature type="region of interest" description="Disordered" evidence="18">
    <location>
        <begin position="376"/>
        <end position="428"/>
    </location>
</feature>
<dbReference type="EC" id="3.2.1.25" evidence="7"/>
<evidence type="ECO:0000256" key="17">
    <source>
        <dbReference type="SAM" id="Coils"/>
    </source>
</evidence>
<comment type="subcellular location">
    <subcellularLocation>
        <location evidence="3">Lysosome</location>
    </subcellularLocation>
</comment>
<feature type="coiled-coil region" evidence="17">
    <location>
        <begin position="486"/>
        <end position="567"/>
    </location>
</feature>
<evidence type="ECO:0000256" key="13">
    <source>
        <dbReference type="ARBA" id="ARBA00023228"/>
    </source>
</evidence>
<proteinExistence type="inferred from homology"/>
<dbReference type="EMBL" id="JAYRBN010000053">
    <property type="protein sequence ID" value="KAL2743927.1"/>
    <property type="molecule type" value="Genomic_DNA"/>
</dbReference>
<evidence type="ECO:0000256" key="10">
    <source>
        <dbReference type="ARBA" id="ARBA00022801"/>
    </source>
</evidence>
<evidence type="ECO:0000256" key="9">
    <source>
        <dbReference type="ARBA" id="ARBA00022729"/>
    </source>
</evidence>
<evidence type="ECO:0000259" key="21">
    <source>
        <dbReference type="Pfam" id="PF17786"/>
    </source>
</evidence>
<dbReference type="InterPro" id="IPR036156">
    <property type="entry name" value="Beta-gal/glucu_dom_sf"/>
</dbReference>
<accession>A0ABD2CFT4</accession>